<evidence type="ECO:0000256" key="11">
    <source>
        <dbReference type="ARBA" id="ARBA00022842"/>
    </source>
</evidence>
<dbReference type="Pfam" id="PF05231">
    <property type="entry name" value="MASE1"/>
    <property type="match status" value="1"/>
</dbReference>
<keyword evidence="11" id="KW-0460">Magnesium</keyword>
<dbReference type="GO" id="GO:0006171">
    <property type="term" value="P:cAMP biosynthetic process"/>
    <property type="evidence" value="ECO:0007669"/>
    <property type="project" value="UniProtKB-KW"/>
</dbReference>
<name>A0A7C3KDF1_9CYAN</name>
<accession>A0A7C3KDF1</accession>
<dbReference type="InterPro" id="IPR001054">
    <property type="entry name" value="A/G_cyclase"/>
</dbReference>
<gene>
    <name evidence="22" type="ORF">ENR64_09415</name>
</gene>
<keyword evidence="9" id="KW-0547">Nucleotide-binding</keyword>
<dbReference type="PANTHER" id="PTHR45627:SF12">
    <property type="entry name" value="ADENYLATE CYCLASE TYPE 2"/>
    <property type="match status" value="1"/>
</dbReference>
<dbReference type="InterPro" id="IPR007895">
    <property type="entry name" value="MASE1"/>
</dbReference>
<evidence type="ECO:0000256" key="18">
    <source>
        <dbReference type="ARBA" id="ARBA00064436"/>
    </source>
</evidence>
<feature type="transmembrane region" description="Helical" evidence="20">
    <location>
        <begin position="206"/>
        <end position="235"/>
    </location>
</feature>
<dbReference type="GO" id="GO:0035556">
    <property type="term" value="P:intracellular signal transduction"/>
    <property type="evidence" value="ECO:0007669"/>
    <property type="project" value="InterPro"/>
</dbReference>
<evidence type="ECO:0000259" key="21">
    <source>
        <dbReference type="PROSITE" id="PS50125"/>
    </source>
</evidence>
<evidence type="ECO:0000256" key="14">
    <source>
        <dbReference type="ARBA" id="ARBA00023136"/>
    </source>
</evidence>
<comment type="similarity">
    <text evidence="19">Belongs to the adenylyl cyclase class-4/guanylyl cyclase family.</text>
</comment>
<feature type="transmembrane region" description="Helical" evidence="20">
    <location>
        <begin position="34"/>
        <end position="54"/>
    </location>
</feature>
<feature type="transmembrane region" description="Helical" evidence="20">
    <location>
        <begin position="255"/>
        <end position="273"/>
    </location>
</feature>
<evidence type="ECO:0000256" key="4">
    <source>
        <dbReference type="ARBA" id="ARBA00012201"/>
    </source>
</evidence>
<feature type="transmembrane region" description="Helical" evidence="20">
    <location>
        <begin position="66"/>
        <end position="86"/>
    </location>
</feature>
<dbReference type="EC" id="4.6.1.1" evidence="4"/>
<dbReference type="GO" id="GO:0004016">
    <property type="term" value="F:adenylate cyclase activity"/>
    <property type="evidence" value="ECO:0007669"/>
    <property type="project" value="UniProtKB-EC"/>
</dbReference>
<dbReference type="InterPro" id="IPR029787">
    <property type="entry name" value="Nucleotide_cyclase"/>
</dbReference>
<dbReference type="GO" id="GO:0005886">
    <property type="term" value="C:plasma membrane"/>
    <property type="evidence" value="ECO:0007669"/>
    <property type="project" value="UniProtKB-SubCell"/>
</dbReference>
<comment type="catalytic activity">
    <reaction evidence="1">
        <text>ATP = 3',5'-cyclic AMP + diphosphate</text>
        <dbReference type="Rhea" id="RHEA:15389"/>
        <dbReference type="ChEBI" id="CHEBI:30616"/>
        <dbReference type="ChEBI" id="CHEBI:33019"/>
        <dbReference type="ChEBI" id="CHEBI:58165"/>
        <dbReference type="EC" id="4.6.1.1"/>
    </reaction>
</comment>
<dbReference type="Pfam" id="PF00211">
    <property type="entry name" value="Guanylate_cyc"/>
    <property type="match status" value="1"/>
</dbReference>
<comment type="subunit">
    <text evidence="18">Homodimer. Can also exist as monomer.</text>
</comment>
<reference evidence="22" key="1">
    <citation type="journal article" date="2020" name="mSystems">
        <title>Genome- and Community-Level Interaction Insights into Carbon Utilization and Element Cycling Functions of Hydrothermarchaeota in Hydrothermal Sediment.</title>
        <authorList>
            <person name="Zhou Z."/>
            <person name="Liu Y."/>
            <person name="Xu W."/>
            <person name="Pan J."/>
            <person name="Luo Z.H."/>
            <person name="Li M."/>
        </authorList>
    </citation>
    <scope>NUCLEOTIDE SEQUENCE [LARGE SCALE GENOMIC DNA]</scope>
    <source>
        <strain evidence="22">SpSt-418</strain>
    </source>
</reference>
<sequence length="507" mass="56060">MTLLQFGIIKLMVSIAIIEDVIIPLWLPAGFSQTAILLFGKSLLPGIGLGTFLFKLSVSQSILPSLVSALIDTLQVWLALALLQWSGFDRRLSKLKDVMRLFIFGAFLPPVMSATLGGALLCSTVQCNYGTVWLNWWLSNVTGILTLMPMLLTLGQWRAIAQKRSRFLLEVLPWVALLVAGSWFVFLSPYRQQVAPYPLEYLPFPLIIWGSLRFGQPGAAVAVAVITNLAAWSMISKVGPFLSKTISQMQAAQAIQLYICVVAFTALVLAAIMSEREEARRQSEQLLLKILPSPIADRLKQGSQTIADSFTQVTVLFADIVNFTALSANLSPRDLVALLNEIFSTFDELAEKHDLEKIKTIGDAYMVVGGLPDPRDDHAAAVAEMALDMQEAIANFICRHHDRPFDMRIGINTGPVVAGVIGTKKFLYDLWGDTVNIASRMESQGERGKIQVTESTYLALKDDFEFEPRGVITVKGRGEMMTYWLHGRKKRGDPASTLENFDSRTTG</sequence>
<feature type="transmembrane region" description="Helical" evidence="20">
    <location>
        <begin position="167"/>
        <end position="186"/>
    </location>
</feature>
<dbReference type="SUPFAM" id="SSF55073">
    <property type="entry name" value="Nucleotide cyclase"/>
    <property type="match status" value="1"/>
</dbReference>
<feature type="transmembrane region" description="Helical" evidence="20">
    <location>
        <begin position="98"/>
        <end position="121"/>
    </location>
</feature>
<evidence type="ECO:0000256" key="20">
    <source>
        <dbReference type="SAM" id="Phobius"/>
    </source>
</evidence>
<evidence type="ECO:0000256" key="12">
    <source>
        <dbReference type="ARBA" id="ARBA00022989"/>
    </source>
</evidence>
<dbReference type="PANTHER" id="PTHR45627">
    <property type="entry name" value="ADENYLATE CYCLASE TYPE 1"/>
    <property type="match status" value="1"/>
</dbReference>
<dbReference type="InterPro" id="IPR018297">
    <property type="entry name" value="A/G_cyclase_CS"/>
</dbReference>
<keyword evidence="13" id="KW-0115">cAMP biosynthesis</keyword>
<proteinExistence type="inferred from homology"/>
<evidence type="ECO:0000256" key="5">
    <source>
        <dbReference type="ARBA" id="ARBA00021420"/>
    </source>
</evidence>
<evidence type="ECO:0000256" key="10">
    <source>
        <dbReference type="ARBA" id="ARBA00022840"/>
    </source>
</evidence>
<evidence type="ECO:0000256" key="3">
    <source>
        <dbReference type="ARBA" id="ARBA00004651"/>
    </source>
</evidence>
<keyword evidence="10" id="KW-0067">ATP-binding</keyword>
<dbReference type="GO" id="GO:0005524">
    <property type="term" value="F:ATP binding"/>
    <property type="evidence" value="ECO:0007669"/>
    <property type="project" value="UniProtKB-KW"/>
</dbReference>
<feature type="transmembrane region" description="Helical" evidence="20">
    <location>
        <begin position="133"/>
        <end position="155"/>
    </location>
</feature>
<dbReference type="SMART" id="SM00044">
    <property type="entry name" value="CYCc"/>
    <property type="match status" value="1"/>
</dbReference>
<comment type="subcellular location">
    <subcellularLocation>
        <location evidence="3">Cell membrane</location>
        <topology evidence="3">Multi-pass membrane protein</topology>
    </subcellularLocation>
</comment>
<feature type="domain" description="Guanylate cyclase" evidence="21">
    <location>
        <begin position="314"/>
        <end position="442"/>
    </location>
</feature>
<dbReference type="GO" id="GO:0046872">
    <property type="term" value="F:metal ion binding"/>
    <property type="evidence" value="ECO:0007669"/>
    <property type="project" value="UniProtKB-KW"/>
</dbReference>
<keyword evidence="6" id="KW-1003">Cell membrane</keyword>
<comment type="caution">
    <text evidence="22">The sequence shown here is derived from an EMBL/GenBank/DDBJ whole genome shotgun (WGS) entry which is preliminary data.</text>
</comment>
<keyword evidence="8" id="KW-0479">Metal-binding</keyword>
<protein>
    <recommendedName>
        <fullName evidence="5">Adenylate cyclase</fullName>
        <ecNumber evidence="4">4.6.1.1</ecNumber>
    </recommendedName>
    <alternativeName>
        <fullName evidence="16">ATP pyrophosphate-lyase</fullName>
    </alternativeName>
    <alternativeName>
        <fullName evidence="17">Adenylyl cyclase</fullName>
    </alternativeName>
</protein>
<feature type="transmembrane region" description="Helical" evidence="20">
    <location>
        <begin position="6"/>
        <end position="27"/>
    </location>
</feature>
<dbReference type="EMBL" id="DSRU01000130">
    <property type="protein sequence ID" value="HFM97966.1"/>
    <property type="molecule type" value="Genomic_DNA"/>
</dbReference>
<keyword evidence="14 20" id="KW-0472">Membrane</keyword>
<dbReference type="AlphaFoldDB" id="A0A7C3KDF1"/>
<evidence type="ECO:0000256" key="16">
    <source>
        <dbReference type="ARBA" id="ARBA00032597"/>
    </source>
</evidence>
<dbReference type="PROSITE" id="PS00452">
    <property type="entry name" value="GUANYLATE_CYCLASE_1"/>
    <property type="match status" value="1"/>
</dbReference>
<dbReference type="CDD" id="cd07302">
    <property type="entry name" value="CHD"/>
    <property type="match status" value="1"/>
</dbReference>
<dbReference type="GO" id="GO:0007189">
    <property type="term" value="P:adenylate cyclase-activating G protein-coupled receptor signaling pathway"/>
    <property type="evidence" value="ECO:0007669"/>
    <property type="project" value="TreeGrafter"/>
</dbReference>
<evidence type="ECO:0000256" key="6">
    <source>
        <dbReference type="ARBA" id="ARBA00022475"/>
    </source>
</evidence>
<evidence type="ECO:0000256" key="1">
    <source>
        <dbReference type="ARBA" id="ARBA00001593"/>
    </source>
</evidence>
<evidence type="ECO:0000256" key="8">
    <source>
        <dbReference type="ARBA" id="ARBA00022723"/>
    </source>
</evidence>
<evidence type="ECO:0000256" key="7">
    <source>
        <dbReference type="ARBA" id="ARBA00022692"/>
    </source>
</evidence>
<comment type="cofactor">
    <cofactor evidence="2">
        <name>Mg(2+)</name>
        <dbReference type="ChEBI" id="CHEBI:18420"/>
    </cofactor>
</comment>
<evidence type="ECO:0000256" key="17">
    <source>
        <dbReference type="ARBA" id="ARBA00032637"/>
    </source>
</evidence>
<evidence type="ECO:0000256" key="9">
    <source>
        <dbReference type="ARBA" id="ARBA00022741"/>
    </source>
</evidence>
<evidence type="ECO:0000313" key="22">
    <source>
        <dbReference type="EMBL" id="HFM97966.1"/>
    </source>
</evidence>
<keyword evidence="12 20" id="KW-1133">Transmembrane helix</keyword>
<evidence type="ECO:0000256" key="15">
    <source>
        <dbReference type="ARBA" id="ARBA00023239"/>
    </source>
</evidence>
<evidence type="ECO:0000256" key="2">
    <source>
        <dbReference type="ARBA" id="ARBA00001946"/>
    </source>
</evidence>
<keyword evidence="15 19" id="KW-0456">Lyase</keyword>
<keyword evidence="7 20" id="KW-0812">Transmembrane</keyword>
<organism evidence="22">
    <name type="scientific">Oscillatoriales cyanobacterium SpSt-418</name>
    <dbReference type="NCBI Taxonomy" id="2282169"/>
    <lineage>
        <taxon>Bacteria</taxon>
        <taxon>Bacillati</taxon>
        <taxon>Cyanobacteriota</taxon>
        <taxon>Cyanophyceae</taxon>
        <taxon>Oscillatoriophycideae</taxon>
        <taxon>Oscillatoriales</taxon>
    </lineage>
</organism>
<dbReference type="PROSITE" id="PS50125">
    <property type="entry name" value="GUANYLATE_CYCLASE_2"/>
    <property type="match status" value="1"/>
</dbReference>
<evidence type="ECO:0000256" key="19">
    <source>
        <dbReference type="RuleBase" id="RU000405"/>
    </source>
</evidence>
<dbReference type="Gene3D" id="3.30.70.1230">
    <property type="entry name" value="Nucleotide cyclase"/>
    <property type="match status" value="1"/>
</dbReference>
<evidence type="ECO:0000256" key="13">
    <source>
        <dbReference type="ARBA" id="ARBA00022998"/>
    </source>
</evidence>
<dbReference type="FunFam" id="3.30.70.1230:FF:000033">
    <property type="entry name" value="Adenylate cyclase"/>
    <property type="match status" value="1"/>
</dbReference>